<dbReference type="AlphaFoldDB" id="A0AAE3VP35"/>
<dbReference type="GO" id="GO:0003700">
    <property type="term" value="F:DNA-binding transcription factor activity"/>
    <property type="evidence" value="ECO:0007669"/>
    <property type="project" value="InterPro"/>
</dbReference>
<dbReference type="SUPFAM" id="SSF46785">
    <property type="entry name" value="Winged helix' DNA-binding domain"/>
    <property type="match status" value="1"/>
</dbReference>
<keyword evidence="2 5" id="KW-0238">DNA-binding</keyword>
<dbReference type="GO" id="GO:0006950">
    <property type="term" value="P:response to stress"/>
    <property type="evidence" value="ECO:0007669"/>
    <property type="project" value="TreeGrafter"/>
</dbReference>
<proteinExistence type="predicted"/>
<evidence type="ECO:0000256" key="1">
    <source>
        <dbReference type="ARBA" id="ARBA00023015"/>
    </source>
</evidence>
<dbReference type="Gene3D" id="1.10.10.10">
    <property type="entry name" value="Winged helix-like DNA-binding domain superfamily/Winged helix DNA-binding domain"/>
    <property type="match status" value="1"/>
</dbReference>
<dbReference type="InterPro" id="IPR036388">
    <property type="entry name" value="WH-like_DNA-bd_sf"/>
</dbReference>
<dbReference type="InterPro" id="IPR039422">
    <property type="entry name" value="MarR/SlyA-like"/>
</dbReference>
<dbReference type="EMBL" id="JAUSUL010000002">
    <property type="protein sequence ID" value="MDQ0315438.1"/>
    <property type="molecule type" value="Genomic_DNA"/>
</dbReference>
<dbReference type="Pfam" id="PF12802">
    <property type="entry name" value="MarR_2"/>
    <property type="match status" value="1"/>
</dbReference>
<dbReference type="PROSITE" id="PS01117">
    <property type="entry name" value="HTH_MARR_1"/>
    <property type="match status" value="1"/>
</dbReference>
<keyword evidence="6" id="KW-1185">Reference proteome</keyword>
<evidence type="ECO:0000256" key="3">
    <source>
        <dbReference type="ARBA" id="ARBA00023163"/>
    </source>
</evidence>
<accession>A0AAE3VP35</accession>
<name>A0AAE3VP35_9HYPH</name>
<organism evidence="5 6">
    <name type="scientific">Amorphus orientalis</name>
    <dbReference type="NCBI Taxonomy" id="649198"/>
    <lineage>
        <taxon>Bacteria</taxon>
        <taxon>Pseudomonadati</taxon>
        <taxon>Pseudomonadota</taxon>
        <taxon>Alphaproteobacteria</taxon>
        <taxon>Hyphomicrobiales</taxon>
        <taxon>Amorphaceae</taxon>
        <taxon>Amorphus</taxon>
    </lineage>
</organism>
<dbReference type="RefSeq" id="WP_306885269.1">
    <property type="nucleotide sequence ID" value="NZ_JAUSUL010000002.1"/>
</dbReference>
<dbReference type="InterPro" id="IPR023187">
    <property type="entry name" value="Tscrpt_reg_MarR-type_CS"/>
</dbReference>
<keyword evidence="3" id="KW-0804">Transcription</keyword>
<protein>
    <submittedName>
        <fullName evidence="5">DNA-binding MarR family transcriptional regulator</fullName>
    </submittedName>
</protein>
<sequence length="170" mass="19632">MQETQDFPLVEGDVDRPRDAAPRSLGQIGLDHFAPYLINRISARWNADMLDRLKEYGLSTLEMRVLAILSVMPDVTINEIAVFAVTEQSTMSRTLHGLEGRGLVTIRRREGDQRVREVNMTKDGRAAFNQVWPEMHDSLNRMFAGFSDTEYEMLIMLLTRVLRNIRHHDF</sequence>
<evidence type="ECO:0000256" key="2">
    <source>
        <dbReference type="ARBA" id="ARBA00023125"/>
    </source>
</evidence>
<dbReference type="PRINTS" id="PR00598">
    <property type="entry name" value="HTHMARR"/>
</dbReference>
<gene>
    <name evidence="5" type="ORF">J2S73_001895</name>
</gene>
<evidence type="ECO:0000313" key="6">
    <source>
        <dbReference type="Proteomes" id="UP001229244"/>
    </source>
</evidence>
<evidence type="ECO:0000259" key="4">
    <source>
        <dbReference type="PROSITE" id="PS50995"/>
    </source>
</evidence>
<dbReference type="PANTHER" id="PTHR33164">
    <property type="entry name" value="TRANSCRIPTIONAL REGULATOR, MARR FAMILY"/>
    <property type="match status" value="1"/>
</dbReference>
<dbReference type="InterPro" id="IPR036390">
    <property type="entry name" value="WH_DNA-bd_sf"/>
</dbReference>
<dbReference type="PANTHER" id="PTHR33164:SF57">
    <property type="entry name" value="MARR-FAMILY TRANSCRIPTIONAL REGULATOR"/>
    <property type="match status" value="1"/>
</dbReference>
<evidence type="ECO:0000313" key="5">
    <source>
        <dbReference type="EMBL" id="MDQ0315438.1"/>
    </source>
</evidence>
<dbReference type="GO" id="GO:0003677">
    <property type="term" value="F:DNA binding"/>
    <property type="evidence" value="ECO:0007669"/>
    <property type="project" value="UniProtKB-KW"/>
</dbReference>
<keyword evidence="1" id="KW-0805">Transcription regulation</keyword>
<reference evidence="5" key="1">
    <citation type="submission" date="2023-07" db="EMBL/GenBank/DDBJ databases">
        <title>Genomic Encyclopedia of Type Strains, Phase IV (KMG-IV): sequencing the most valuable type-strain genomes for metagenomic binning, comparative biology and taxonomic classification.</title>
        <authorList>
            <person name="Goeker M."/>
        </authorList>
    </citation>
    <scope>NUCLEOTIDE SEQUENCE</scope>
    <source>
        <strain evidence="5">DSM 21202</strain>
    </source>
</reference>
<dbReference type="SMART" id="SM00347">
    <property type="entry name" value="HTH_MARR"/>
    <property type="match status" value="1"/>
</dbReference>
<feature type="domain" description="HTH marR-type" evidence="4">
    <location>
        <begin position="31"/>
        <end position="163"/>
    </location>
</feature>
<dbReference type="InterPro" id="IPR000835">
    <property type="entry name" value="HTH_MarR-typ"/>
</dbReference>
<comment type="caution">
    <text evidence="5">The sequence shown here is derived from an EMBL/GenBank/DDBJ whole genome shotgun (WGS) entry which is preliminary data.</text>
</comment>
<dbReference type="Proteomes" id="UP001229244">
    <property type="component" value="Unassembled WGS sequence"/>
</dbReference>
<dbReference type="PROSITE" id="PS50995">
    <property type="entry name" value="HTH_MARR_2"/>
    <property type="match status" value="1"/>
</dbReference>